<dbReference type="STRING" id="1280837.A0A316VM72"/>
<dbReference type="FunCoup" id="A0A316VM72">
    <property type="interactions" value="260"/>
</dbReference>
<dbReference type="SUPFAM" id="SSF53474">
    <property type="entry name" value="alpha/beta-Hydrolases"/>
    <property type="match status" value="1"/>
</dbReference>
<dbReference type="PANTHER" id="PTHR46118">
    <property type="entry name" value="PROTEIN ABHD11"/>
    <property type="match status" value="1"/>
</dbReference>
<dbReference type="InterPro" id="IPR029058">
    <property type="entry name" value="AB_hydrolase_fold"/>
</dbReference>
<dbReference type="OrthoDB" id="8119704at2759"/>
<evidence type="ECO:0000256" key="1">
    <source>
        <dbReference type="ARBA" id="ARBA00008645"/>
    </source>
</evidence>
<dbReference type="FunFam" id="3.40.50.1820:FF:000039">
    <property type="entry name" value="Esterase ybfF"/>
    <property type="match status" value="1"/>
</dbReference>
<evidence type="ECO:0000259" key="3">
    <source>
        <dbReference type="Pfam" id="PF00561"/>
    </source>
</evidence>
<dbReference type="AlphaFoldDB" id="A0A316VM72"/>
<protein>
    <submittedName>
        <fullName evidence="4">Alpha/beta-hydrolase</fullName>
    </submittedName>
</protein>
<feature type="non-terminal residue" evidence="4">
    <location>
        <position position="1"/>
    </location>
</feature>
<dbReference type="Proteomes" id="UP000245771">
    <property type="component" value="Unassembled WGS sequence"/>
</dbReference>
<dbReference type="InParanoid" id="A0A316VM72"/>
<accession>A0A316VM72</accession>
<proteinExistence type="inferred from homology"/>
<dbReference type="GeneID" id="37017901"/>
<dbReference type="GO" id="GO:0052689">
    <property type="term" value="F:carboxylic ester hydrolase activity"/>
    <property type="evidence" value="ECO:0007669"/>
    <property type="project" value="TreeGrafter"/>
</dbReference>
<keyword evidence="2 4" id="KW-0378">Hydrolase</keyword>
<gene>
    <name evidence="4" type="ORF">FA14DRAFT_115641</name>
</gene>
<dbReference type="GO" id="GO:0005739">
    <property type="term" value="C:mitochondrion"/>
    <property type="evidence" value="ECO:0007669"/>
    <property type="project" value="TreeGrafter"/>
</dbReference>
<dbReference type="RefSeq" id="XP_025358490.1">
    <property type="nucleotide sequence ID" value="XM_025496120.1"/>
</dbReference>
<keyword evidence="5" id="KW-1185">Reference proteome</keyword>
<organism evidence="4 5">
    <name type="scientific">Meira miltonrushii</name>
    <dbReference type="NCBI Taxonomy" id="1280837"/>
    <lineage>
        <taxon>Eukaryota</taxon>
        <taxon>Fungi</taxon>
        <taxon>Dikarya</taxon>
        <taxon>Basidiomycota</taxon>
        <taxon>Ustilaginomycotina</taxon>
        <taxon>Exobasidiomycetes</taxon>
        <taxon>Exobasidiales</taxon>
        <taxon>Brachybasidiaceae</taxon>
        <taxon>Meira</taxon>
    </lineage>
</organism>
<sequence>PVELAYESYEPPKDKDPITDAKAVVLCHGLFGSKQNWRSLGKSIAQRLSVPVYAVDLRNHGTSPHISSMRYDEMAKDLTRFFEDHKIKQAILTGHSMGGKTVQSMALDKDVPNDFIRYLISVDMSPARGPLSKEFAQYVKKMCEIEEKQCSSRQEADKVLEEVEPELGTRQFLLTNLTRAPGSDHWTFRIPIKTIGGILEQQIGDFPYDDEQGLMLKADEALAERLGTQFTPKERPTSRFDGETLFVKGAKSKYINKRNIPICDAFFPKAKHVTLETGHWVQAEKPREFVDEMVNFV</sequence>
<dbReference type="EMBL" id="KZ819602">
    <property type="protein sequence ID" value="PWN38188.1"/>
    <property type="molecule type" value="Genomic_DNA"/>
</dbReference>
<dbReference type="PANTHER" id="PTHR46118:SF4">
    <property type="entry name" value="PROTEIN ABHD11"/>
    <property type="match status" value="1"/>
</dbReference>
<feature type="non-terminal residue" evidence="4">
    <location>
        <position position="297"/>
    </location>
</feature>
<evidence type="ECO:0000313" key="5">
    <source>
        <dbReference type="Proteomes" id="UP000245771"/>
    </source>
</evidence>
<feature type="domain" description="AB hydrolase-1" evidence="3">
    <location>
        <begin position="23"/>
        <end position="286"/>
    </location>
</feature>
<dbReference type="Pfam" id="PF00561">
    <property type="entry name" value="Abhydrolase_1"/>
    <property type="match status" value="1"/>
</dbReference>
<evidence type="ECO:0000313" key="4">
    <source>
        <dbReference type="EMBL" id="PWN38188.1"/>
    </source>
</evidence>
<comment type="similarity">
    <text evidence="1">Belongs to the AB hydrolase superfamily.</text>
</comment>
<reference evidence="4 5" key="1">
    <citation type="journal article" date="2018" name="Mol. Biol. Evol.">
        <title>Broad Genomic Sampling Reveals a Smut Pathogenic Ancestry of the Fungal Clade Ustilaginomycotina.</title>
        <authorList>
            <person name="Kijpornyongpan T."/>
            <person name="Mondo S.J."/>
            <person name="Barry K."/>
            <person name="Sandor L."/>
            <person name="Lee J."/>
            <person name="Lipzen A."/>
            <person name="Pangilinan J."/>
            <person name="LaButti K."/>
            <person name="Hainaut M."/>
            <person name="Henrissat B."/>
            <person name="Grigoriev I.V."/>
            <person name="Spatafora J.W."/>
            <person name="Aime M.C."/>
        </authorList>
    </citation>
    <scope>NUCLEOTIDE SEQUENCE [LARGE SCALE GENOMIC DNA]</scope>
    <source>
        <strain evidence="4 5">MCA 3882</strain>
    </source>
</reference>
<name>A0A316VM72_9BASI</name>
<evidence type="ECO:0000256" key="2">
    <source>
        <dbReference type="ARBA" id="ARBA00022801"/>
    </source>
</evidence>
<dbReference type="InterPro" id="IPR000073">
    <property type="entry name" value="AB_hydrolase_1"/>
</dbReference>
<dbReference type="Gene3D" id="3.40.50.1820">
    <property type="entry name" value="alpha/beta hydrolase"/>
    <property type="match status" value="1"/>
</dbReference>